<sequence length="113" mass="12883">MQQSNHFRPWTDGKDEMADLKIKGDVLDELHHTFTTIAKRMDRASRSMKGADSEAVGAWMLIKHVQDFADEWDYGIEQLGKHADGAARMLRKIAKDFDGLERELEAALRPKGK</sequence>
<protein>
    <recommendedName>
        <fullName evidence="3">WXG100 family type VII secretion target</fullName>
    </recommendedName>
</protein>
<dbReference type="RefSeq" id="WP_344289339.1">
    <property type="nucleotide sequence ID" value="NZ_BAAAPF010000037.1"/>
</dbReference>
<keyword evidence="2" id="KW-1185">Reference proteome</keyword>
<proteinExistence type="predicted"/>
<name>A0ABN2XY57_9ACTN</name>
<reference evidence="1 2" key="1">
    <citation type="journal article" date="2019" name="Int. J. Syst. Evol. Microbiol.">
        <title>The Global Catalogue of Microorganisms (GCM) 10K type strain sequencing project: providing services to taxonomists for standard genome sequencing and annotation.</title>
        <authorList>
            <consortium name="The Broad Institute Genomics Platform"/>
            <consortium name="The Broad Institute Genome Sequencing Center for Infectious Disease"/>
            <person name="Wu L."/>
            <person name="Ma J."/>
        </authorList>
    </citation>
    <scope>NUCLEOTIDE SEQUENCE [LARGE SCALE GENOMIC DNA]</scope>
    <source>
        <strain evidence="1 2">JCM 15481</strain>
    </source>
</reference>
<dbReference type="EMBL" id="BAAAPF010000037">
    <property type="protein sequence ID" value="GAA2117557.1"/>
    <property type="molecule type" value="Genomic_DNA"/>
</dbReference>
<accession>A0ABN2XY57</accession>
<evidence type="ECO:0008006" key="3">
    <source>
        <dbReference type="Google" id="ProtNLM"/>
    </source>
</evidence>
<organism evidence="1 2">
    <name type="scientific">Streptomyces synnematoformans</name>
    <dbReference type="NCBI Taxonomy" id="415721"/>
    <lineage>
        <taxon>Bacteria</taxon>
        <taxon>Bacillati</taxon>
        <taxon>Actinomycetota</taxon>
        <taxon>Actinomycetes</taxon>
        <taxon>Kitasatosporales</taxon>
        <taxon>Streptomycetaceae</taxon>
        <taxon>Streptomyces</taxon>
    </lineage>
</organism>
<dbReference type="Proteomes" id="UP001500443">
    <property type="component" value="Unassembled WGS sequence"/>
</dbReference>
<evidence type="ECO:0000313" key="1">
    <source>
        <dbReference type="EMBL" id="GAA2117557.1"/>
    </source>
</evidence>
<evidence type="ECO:0000313" key="2">
    <source>
        <dbReference type="Proteomes" id="UP001500443"/>
    </source>
</evidence>
<gene>
    <name evidence="1" type="ORF">GCM10009802_18690</name>
</gene>
<comment type="caution">
    <text evidence="1">The sequence shown here is derived from an EMBL/GenBank/DDBJ whole genome shotgun (WGS) entry which is preliminary data.</text>
</comment>